<dbReference type="Proteomes" id="UP000316473">
    <property type="component" value="Chromosome"/>
</dbReference>
<name>A0A4Y1YQ10_9PROT</name>
<dbReference type="KEGG" id="nst:Nstercoris_01187"/>
<evidence type="ECO:0000313" key="2">
    <source>
        <dbReference type="EMBL" id="BBL34933.1"/>
    </source>
</evidence>
<protein>
    <recommendedName>
        <fullName evidence="4">Thioredoxin domain-containing protein</fullName>
    </recommendedName>
</protein>
<keyword evidence="1" id="KW-0472">Membrane</keyword>
<feature type="transmembrane region" description="Helical" evidence="1">
    <location>
        <begin position="12"/>
        <end position="30"/>
    </location>
</feature>
<keyword evidence="1" id="KW-0812">Transmembrane</keyword>
<organism evidence="2 3">
    <name type="scientific">Nitrosomonas stercoris</name>
    <dbReference type="NCBI Taxonomy" id="1444684"/>
    <lineage>
        <taxon>Bacteria</taxon>
        <taxon>Pseudomonadati</taxon>
        <taxon>Pseudomonadota</taxon>
        <taxon>Betaproteobacteria</taxon>
        <taxon>Nitrosomonadales</taxon>
        <taxon>Nitrosomonadaceae</taxon>
        <taxon>Nitrosomonas</taxon>
    </lineage>
</organism>
<keyword evidence="3" id="KW-1185">Reference proteome</keyword>
<dbReference type="AlphaFoldDB" id="A0A4Y1YQ10"/>
<sequence length="196" mass="22827">MSNEKITGSRLKLILIILVILSPIIISSFLHRWNFHPGSTVNYGELLELKPIQGVATNIEDNTIFRNRQLRDAWNLLIIDSGKCDGYCQEKLYIIRQVRLAQHVNKDVIQRIWLINDNIEPDSDIRDKYEGTKLIFAQGKELLDEFPFGPETSQQDYIYLIDPIGNLMMRYPRNPDPKKMISDLKRLLKLSHPTDH</sequence>
<evidence type="ECO:0000256" key="1">
    <source>
        <dbReference type="SAM" id="Phobius"/>
    </source>
</evidence>
<dbReference type="EMBL" id="AP019755">
    <property type="protein sequence ID" value="BBL34933.1"/>
    <property type="molecule type" value="Genomic_DNA"/>
</dbReference>
<gene>
    <name evidence="2" type="ORF">Nstercoris_01187</name>
</gene>
<evidence type="ECO:0008006" key="4">
    <source>
        <dbReference type="Google" id="ProtNLM"/>
    </source>
</evidence>
<reference evidence="2 3" key="1">
    <citation type="submission" date="2019-06" db="EMBL/GenBank/DDBJ databases">
        <title>Nitrosomonas stercoris KYUHI-S whole genome shotgun sequence.</title>
        <authorList>
            <person name="Nakagawa T."/>
            <person name="Tsuchiya Y."/>
            <person name="Takahashi R."/>
        </authorList>
    </citation>
    <scope>NUCLEOTIDE SEQUENCE [LARGE SCALE GENOMIC DNA]</scope>
    <source>
        <strain evidence="2 3">KYUHI-S</strain>
    </source>
</reference>
<accession>A0A4Y1YQ10</accession>
<keyword evidence="1" id="KW-1133">Transmembrane helix</keyword>
<evidence type="ECO:0000313" key="3">
    <source>
        <dbReference type="Proteomes" id="UP000316473"/>
    </source>
</evidence>
<proteinExistence type="predicted"/>